<organism evidence="6 7">
    <name type="scientific">Variovorax paradoxus B4</name>
    <dbReference type="NCBI Taxonomy" id="1246301"/>
    <lineage>
        <taxon>Bacteria</taxon>
        <taxon>Pseudomonadati</taxon>
        <taxon>Pseudomonadota</taxon>
        <taxon>Betaproteobacteria</taxon>
        <taxon>Burkholderiales</taxon>
        <taxon>Comamonadaceae</taxon>
        <taxon>Variovorax</taxon>
    </lineage>
</organism>
<dbReference type="FunFam" id="1.10.10.10:FF:000001">
    <property type="entry name" value="LysR family transcriptional regulator"/>
    <property type="match status" value="1"/>
</dbReference>
<dbReference type="InterPro" id="IPR036390">
    <property type="entry name" value="WH_DNA-bd_sf"/>
</dbReference>
<sequence length="305" mass="33120">MVAMELRQLRYFTVLASELNFTRAAAKLHVSQPPLSFQIGNLETELGARLFHRTSRSVELSEAGKAFLPHARAVLARLEEASSHVRSVASGLEGRVHLGLSGSHFLGPLPAFIRIFGEARPGVEVVLHELRPIDSLLALREGRVDISVSRSVSTDDQLSSHLLWRDPVVAALPRGHRLAVRKTLRLAELKDDDFVFLRLDSSAFAQRLFGACVESGFTPRIVQQVVEVPAVVNLVAAGLGVALVPVSMARLRADAVAICKLGAGTPSGDVHALMRAAEQQPAVREFAQALLAWAASYVAPERRSR</sequence>
<dbReference type="Pfam" id="PF00126">
    <property type="entry name" value="HTH_1"/>
    <property type="match status" value="1"/>
</dbReference>
<dbReference type="PRINTS" id="PR00039">
    <property type="entry name" value="HTHLYSR"/>
</dbReference>
<dbReference type="AlphaFoldDB" id="T1X676"/>
<dbReference type="InterPro" id="IPR000847">
    <property type="entry name" value="LysR_HTH_N"/>
</dbReference>
<feature type="domain" description="HTH lysR-type" evidence="5">
    <location>
        <begin position="4"/>
        <end position="61"/>
    </location>
</feature>
<dbReference type="InterPro" id="IPR036388">
    <property type="entry name" value="WH-like_DNA-bd_sf"/>
</dbReference>
<evidence type="ECO:0000256" key="3">
    <source>
        <dbReference type="ARBA" id="ARBA00023125"/>
    </source>
</evidence>
<dbReference type="InterPro" id="IPR005119">
    <property type="entry name" value="LysR_subst-bd"/>
</dbReference>
<gene>
    <name evidence="6" type="ORF">VAPA_1c07150</name>
</gene>
<accession>T1X676</accession>
<dbReference type="Gene3D" id="1.10.10.10">
    <property type="entry name" value="Winged helix-like DNA-binding domain superfamily/Winged helix DNA-binding domain"/>
    <property type="match status" value="1"/>
</dbReference>
<evidence type="ECO:0000256" key="4">
    <source>
        <dbReference type="ARBA" id="ARBA00023163"/>
    </source>
</evidence>
<evidence type="ECO:0000256" key="1">
    <source>
        <dbReference type="ARBA" id="ARBA00009437"/>
    </source>
</evidence>
<reference evidence="6 7" key="1">
    <citation type="submission" date="2012-10" db="EMBL/GenBank/DDBJ databases">
        <title>Genome sequence of Variovorax paradoxus B4.</title>
        <authorList>
            <person name="Schuldes J."/>
            <person name="Brandt U."/>
            <person name="Hiessl S."/>
            <person name="Wuebbeler J.H."/>
            <person name="Thuermer A."/>
            <person name="Steinbuechel A."/>
            <person name="Daniel R."/>
        </authorList>
    </citation>
    <scope>NUCLEOTIDE SEQUENCE [LARGE SCALE GENOMIC DNA]</scope>
    <source>
        <strain evidence="6 7">B4</strain>
    </source>
</reference>
<dbReference type="PANTHER" id="PTHR30346:SF0">
    <property type="entry name" value="HCA OPERON TRANSCRIPTIONAL ACTIVATOR HCAR"/>
    <property type="match status" value="1"/>
</dbReference>
<dbReference type="PATRIC" id="fig|1246301.3.peg.735"/>
<dbReference type="SUPFAM" id="SSF53850">
    <property type="entry name" value="Periplasmic binding protein-like II"/>
    <property type="match status" value="1"/>
</dbReference>
<dbReference type="GO" id="GO:0003677">
    <property type="term" value="F:DNA binding"/>
    <property type="evidence" value="ECO:0007669"/>
    <property type="project" value="UniProtKB-KW"/>
</dbReference>
<dbReference type="HOGENOM" id="CLU_039613_6_4_4"/>
<evidence type="ECO:0000313" key="6">
    <source>
        <dbReference type="EMBL" id="AGU47844.1"/>
    </source>
</evidence>
<protein>
    <submittedName>
        <fullName evidence="6">Transcriptional regulator, LysR family</fullName>
    </submittedName>
</protein>
<keyword evidence="3" id="KW-0238">DNA-binding</keyword>
<dbReference type="KEGG" id="vpd:VAPA_1c07150"/>
<evidence type="ECO:0000259" key="5">
    <source>
        <dbReference type="PROSITE" id="PS50931"/>
    </source>
</evidence>
<dbReference type="GO" id="GO:0003700">
    <property type="term" value="F:DNA-binding transcription factor activity"/>
    <property type="evidence" value="ECO:0007669"/>
    <property type="project" value="InterPro"/>
</dbReference>
<dbReference type="GO" id="GO:0032993">
    <property type="term" value="C:protein-DNA complex"/>
    <property type="evidence" value="ECO:0007669"/>
    <property type="project" value="TreeGrafter"/>
</dbReference>
<dbReference type="Gene3D" id="3.40.190.10">
    <property type="entry name" value="Periplasmic binding protein-like II"/>
    <property type="match status" value="2"/>
</dbReference>
<dbReference type="PROSITE" id="PS50931">
    <property type="entry name" value="HTH_LYSR"/>
    <property type="match status" value="1"/>
</dbReference>
<dbReference type="Proteomes" id="UP000016223">
    <property type="component" value="Chromosome 1"/>
</dbReference>
<proteinExistence type="inferred from homology"/>
<dbReference type="EMBL" id="CP003911">
    <property type="protein sequence ID" value="AGU47844.1"/>
    <property type="molecule type" value="Genomic_DNA"/>
</dbReference>
<keyword evidence="2" id="KW-0805">Transcription regulation</keyword>
<dbReference type="PANTHER" id="PTHR30346">
    <property type="entry name" value="TRANSCRIPTIONAL DUAL REGULATOR HCAR-RELATED"/>
    <property type="match status" value="1"/>
</dbReference>
<evidence type="ECO:0000256" key="2">
    <source>
        <dbReference type="ARBA" id="ARBA00023015"/>
    </source>
</evidence>
<dbReference type="Pfam" id="PF03466">
    <property type="entry name" value="LysR_substrate"/>
    <property type="match status" value="1"/>
</dbReference>
<keyword evidence="4" id="KW-0804">Transcription</keyword>
<comment type="similarity">
    <text evidence="1">Belongs to the LysR transcriptional regulatory family.</text>
</comment>
<name>T1X676_VARPD</name>
<dbReference type="SUPFAM" id="SSF46785">
    <property type="entry name" value="Winged helix' DNA-binding domain"/>
    <property type="match status" value="1"/>
</dbReference>
<evidence type="ECO:0000313" key="7">
    <source>
        <dbReference type="Proteomes" id="UP000016223"/>
    </source>
</evidence>